<proteinExistence type="predicted"/>
<comment type="caution">
    <text evidence="2">The sequence shown here is derived from an EMBL/GenBank/DDBJ whole genome shotgun (WGS) entry which is preliminary data.</text>
</comment>
<dbReference type="EMBL" id="LAZR01050032">
    <property type="protein sequence ID" value="KKK88270.1"/>
    <property type="molecule type" value="Genomic_DNA"/>
</dbReference>
<organism evidence="2">
    <name type="scientific">marine sediment metagenome</name>
    <dbReference type="NCBI Taxonomy" id="412755"/>
    <lineage>
        <taxon>unclassified sequences</taxon>
        <taxon>metagenomes</taxon>
        <taxon>ecological metagenomes</taxon>
    </lineage>
</organism>
<feature type="region of interest" description="Disordered" evidence="1">
    <location>
        <begin position="33"/>
        <end position="54"/>
    </location>
</feature>
<evidence type="ECO:0000256" key="1">
    <source>
        <dbReference type="SAM" id="MobiDB-lite"/>
    </source>
</evidence>
<feature type="compositionally biased region" description="Basic residues" evidence="1">
    <location>
        <begin position="45"/>
        <end position="54"/>
    </location>
</feature>
<name>A0A0F8ZQI9_9ZZZZ</name>
<accession>A0A0F8ZQI9</accession>
<sequence length="54" mass="6378">MSKLFEDLKEGLEEIVAYEKGKKKLRTRKIKVPEPPSQYTARDIKKTRNKAHYS</sequence>
<protein>
    <submittedName>
        <fullName evidence="2">Uncharacterized protein</fullName>
    </submittedName>
</protein>
<evidence type="ECO:0000313" key="2">
    <source>
        <dbReference type="EMBL" id="KKK88270.1"/>
    </source>
</evidence>
<reference evidence="2" key="1">
    <citation type="journal article" date="2015" name="Nature">
        <title>Complex archaea that bridge the gap between prokaryotes and eukaryotes.</title>
        <authorList>
            <person name="Spang A."/>
            <person name="Saw J.H."/>
            <person name="Jorgensen S.L."/>
            <person name="Zaremba-Niedzwiedzka K."/>
            <person name="Martijn J."/>
            <person name="Lind A.E."/>
            <person name="van Eijk R."/>
            <person name="Schleper C."/>
            <person name="Guy L."/>
            <person name="Ettema T.J."/>
        </authorList>
    </citation>
    <scope>NUCLEOTIDE SEQUENCE</scope>
</reference>
<gene>
    <name evidence="2" type="ORF">LCGC14_2744880</name>
</gene>
<dbReference type="AlphaFoldDB" id="A0A0F8ZQI9"/>